<dbReference type="Proteomes" id="UP000286246">
    <property type="component" value="Unassembled WGS sequence"/>
</dbReference>
<organism evidence="1 2">
    <name type="scientific">Sphingobacterium detergens</name>
    <dbReference type="NCBI Taxonomy" id="1145106"/>
    <lineage>
        <taxon>Bacteria</taxon>
        <taxon>Pseudomonadati</taxon>
        <taxon>Bacteroidota</taxon>
        <taxon>Sphingobacteriia</taxon>
        <taxon>Sphingobacteriales</taxon>
        <taxon>Sphingobacteriaceae</taxon>
        <taxon>Sphingobacterium</taxon>
    </lineage>
</organism>
<gene>
    <name evidence="1" type="ORF">DFQ12_4347</name>
</gene>
<accession>A0A420AS21</accession>
<dbReference type="Pfam" id="PF13595">
    <property type="entry name" value="DUF4138"/>
    <property type="match status" value="1"/>
</dbReference>
<dbReference type="AlphaFoldDB" id="A0A420AS21"/>
<name>A0A420AS21_SPHD1</name>
<keyword evidence="2" id="KW-1185">Reference proteome</keyword>
<dbReference type="InterPro" id="IPR022298">
    <property type="entry name" value="Conjug_transposon_TraN"/>
</dbReference>
<dbReference type="NCBIfam" id="TIGR03780">
    <property type="entry name" value="Bac_Flav_CT_N"/>
    <property type="match status" value="1"/>
</dbReference>
<dbReference type="RefSeq" id="WP_120261037.1">
    <property type="nucleotide sequence ID" value="NZ_RAPY01000004.1"/>
</dbReference>
<protein>
    <submittedName>
        <fullName evidence="1">Conjugative transposon TraN protein</fullName>
    </submittedName>
</protein>
<evidence type="ECO:0000313" key="2">
    <source>
        <dbReference type="Proteomes" id="UP000286246"/>
    </source>
</evidence>
<reference evidence="1 2" key="1">
    <citation type="submission" date="2018-09" db="EMBL/GenBank/DDBJ databases">
        <title>Genomic Encyclopedia of Type Strains, Phase III (KMG-III): the genomes of soil and plant-associated and newly described type strains.</title>
        <authorList>
            <person name="Whitman W."/>
        </authorList>
    </citation>
    <scope>NUCLEOTIDE SEQUENCE [LARGE SCALE GENOMIC DNA]</scope>
    <source>
        <strain evidence="1 2">CECT 7938</strain>
    </source>
</reference>
<comment type="caution">
    <text evidence="1">The sequence shown here is derived from an EMBL/GenBank/DDBJ whole genome shotgun (WGS) entry which is preliminary data.</text>
</comment>
<sequence>MEKICAVLILVVCQLIAGKSFGQQSADNMQRSSIQPGALLIGFDKTTNIIYPYAIKSVDKGSKEVLVQLAKGVENILQVKAAKQGFSETNLTVVTADGKLYSHLLNYTDNPKVLNIKLGNSINFPNADALFSYKADNEAKVYDLTEQIASRKPVLKGIKDSKYNISLNLAGIYIKGDKLYFQFALENDSEVDYPVEAFRFYIKDSKSAKRTAKQEVEQLPVQQAGNAELIRGKSQQMVVVALPRFTIPDKKVLMIELMEANGGRHLNLRVKNKTIIAAQSIH</sequence>
<proteinExistence type="predicted"/>
<evidence type="ECO:0000313" key="1">
    <source>
        <dbReference type="EMBL" id="RKE47183.1"/>
    </source>
</evidence>
<dbReference type="EMBL" id="RAPY01000004">
    <property type="protein sequence ID" value="RKE47183.1"/>
    <property type="molecule type" value="Genomic_DNA"/>
</dbReference>
<dbReference type="OrthoDB" id="1038500at2"/>